<evidence type="ECO:0000259" key="2">
    <source>
        <dbReference type="Pfam" id="PF13946"/>
    </source>
</evidence>
<dbReference type="Proteomes" id="UP000215027">
    <property type="component" value="Chromosome I"/>
</dbReference>
<evidence type="ECO:0008006" key="5">
    <source>
        <dbReference type="Google" id="ProtNLM"/>
    </source>
</evidence>
<dbReference type="Pfam" id="PF05050">
    <property type="entry name" value="Methyltransf_21"/>
    <property type="match status" value="1"/>
</dbReference>
<gene>
    <name evidence="3" type="ORF">CFX0092_A3063</name>
</gene>
<dbReference type="InterPro" id="IPR052514">
    <property type="entry name" value="SAM-dependent_MTase"/>
</dbReference>
<dbReference type="PANTHER" id="PTHR34203:SF15">
    <property type="entry name" value="SLL1173 PROTEIN"/>
    <property type="match status" value="1"/>
</dbReference>
<protein>
    <recommendedName>
        <fullName evidence="5">Methyltransferase FkbM domain-containing protein</fullName>
    </recommendedName>
</protein>
<name>A0A160T3Y8_9CHLR</name>
<dbReference type="InterPro" id="IPR006342">
    <property type="entry name" value="FkbM_mtfrase"/>
</dbReference>
<dbReference type="PANTHER" id="PTHR34203">
    <property type="entry name" value="METHYLTRANSFERASE, FKBM FAMILY PROTEIN"/>
    <property type="match status" value="1"/>
</dbReference>
<dbReference type="KEGG" id="pbf:CFX0092_A3063"/>
<dbReference type="InterPro" id="IPR029063">
    <property type="entry name" value="SAM-dependent_MTases_sf"/>
</dbReference>
<dbReference type="AlphaFoldDB" id="A0A160T3Y8"/>
<dbReference type="CDD" id="cd02440">
    <property type="entry name" value="AdoMet_MTases"/>
    <property type="match status" value="1"/>
</dbReference>
<dbReference type="EMBL" id="LN890655">
    <property type="protein sequence ID" value="CUS04941.2"/>
    <property type="molecule type" value="Genomic_DNA"/>
</dbReference>
<dbReference type="InterPro" id="IPR025282">
    <property type="entry name" value="DUF4214"/>
</dbReference>
<evidence type="ECO:0000259" key="1">
    <source>
        <dbReference type="Pfam" id="PF05050"/>
    </source>
</evidence>
<keyword evidence="4" id="KW-1185">Reference proteome</keyword>
<feature type="domain" description="DUF4214" evidence="2">
    <location>
        <begin position="152"/>
        <end position="199"/>
    </location>
</feature>
<feature type="domain" description="Methyltransferase FkbM" evidence="1">
    <location>
        <begin position="255"/>
        <end position="395"/>
    </location>
</feature>
<evidence type="ECO:0000313" key="4">
    <source>
        <dbReference type="Proteomes" id="UP000215027"/>
    </source>
</evidence>
<dbReference type="RefSeq" id="WP_095044211.1">
    <property type="nucleotide sequence ID" value="NZ_LN890655.1"/>
</dbReference>
<dbReference type="SUPFAM" id="SSF53335">
    <property type="entry name" value="S-adenosyl-L-methionine-dependent methyltransferases"/>
    <property type="match status" value="1"/>
</dbReference>
<dbReference type="OrthoDB" id="166647at2"/>
<evidence type="ECO:0000313" key="3">
    <source>
        <dbReference type="EMBL" id="CUS04941.2"/>
    </source>
</evidence>
<reference evidence="3" key="1">
    <citation type="submission" date="2016-01" db="EMBL/GenBank/DDBJ databases">
        <authorList>
            <person name="Mcilroy J.S."/>
            <person name="Karst M S."/>
            <person name="Albertsen M."/>
        </authorList>
    </citation>
    <scope>NUCLEOTIDE SEQUENCE</scope>
    <source>
        <strain evidence="3">Cfx-K</strain>
    </source>
</reference>
<proteinExistence type="predicted"/>
<dbReference type="Pfam" id="PF13946">
    <property type="entry name" value="DUF4214"/>
    <property type="match status" value="1"/>
</dbReference>
<sequence>MELDEHDQAAADAVDIENVMQEVRREILGRRLPGQVALSDITDTLPREYYEHLFRAGLAQSRLDVAVMVAPSRAPLVGPIIDRLRVKFHQLIVYYMNLFVENQSKVNAHMLSALGLLGRPVSDSQLASEHYAGGRRLEEGQTLDQWATPDDVYACYRLLLDREPDQHGWEYWSGLVTRQHLTRAYLVDSFVNGHEFQAKQAERNTPLLVELPEFKMYVRLNDQFIGAAIARDKQYEPHVTRALRDTLGRGATFIDVGANIGYFALLAAKIVGPAGRVVAFEPNPANCDLLRRSIEANQFGTITLHQNAVAEARQTIHFATAGIDSNGRMVNPAEAAAEVVALPTVEAVTLDETLADLGRIDVIKLDVEGAEARAWRGMQAVIARHKPTLIFEFSPILLRHTSEVEPDAFLREVSERYDLFIISPVGTTADKPDSVAAIVARQAESGQTHLDLLARPRS</sequence>
<dbReference type="Gene3D" id="3.40.50.150">
    <property type="entry name" value="Vaccinia Virus protein VP39"/>
    <property type="match status" value="1"/>
</dbReference>
<accession>A0A160T3Y8</accession>
<organism evidence="3 4">
    <name type="scientific">Candidatus Promineifilum breve</name>
    <dbReference type="NCBI Taxonomy" id="1806508"/>
    <lineage>
        <taxon>Bacteria</taxon>
        <taxon>Bacillati</taxon>
        <taxon>Chloroflexota</taxon>
        <taxon>Ardenticatenia</taxon>
        <taxon>Candidatus Promineifilales</taxon>
        <taxon>Candidatus Promineifilaceae</taxon>
        <taxon>Candidatus Promineifilum</taxon>
    </lineage>
</organism>
<dbReference type="NCBIfam" id="TIGR01444">
    <property type="entry name" value="fkbM_fam"/>
    <property type="match status" value="1"/>
</dbReference>